<feature type="transmembrane region" description="Helical" evidence="1">
    <location>
        <begin position="40"/>
        <end position="61"/>
    </location>
</feature>
<dbReference type="Proteomes" id="UP000310685">
    <property type="component" value="Unassembled WGS sequence"/>
</dbReference>
<comment type="caution">
    <text evidence="2">The sequence shown here is derived from an EMBL/GenBank/DDBJ whole genome shotgun (WGS) entry which is preliminary data.</text>
</comment>
<proteinExistence type="predicted"/>
<reference evidence="4 5" key="1">
    <citation type="submission" date="2019-03" db="EMBL/GenBank/DDBJ databases">
        <title>Sequencing 25 genomes of Wallemia mellicola.</title>
        <authorList>
            <person name="Gostincar C."/>
        </authorList>
    </citation>
    <scope>NUCLEOTIDE SEQUENCE [LARGE SCALE GENOMIC DNA]</scope>
    <source>
        <strain evidence="2 4">EXF-6152</strain>
        <strain evidence="3 5">EXF-757</strain>
    </source>
</reference>
<evidence type="ECO:0000313" key="3">
    <source>
        <dbReference type="EMBL" id="TIC67658.1"/>
    </source>
</evidence>
<accession>A0A4T0MD87</accession>
<sequence length="103" mass="11658">MPSNKVNAPNANSYSFLLWKMRLTMESTWGFAILEPWETALIMSIVIAVASIILFSVLFYAPAQLLRLKSRLAYYLFGSESSQKETIAVLNEWHNVIRGVSNS</sequence>
<evidence type="ECO:0000313" key="5">
    <source>
        <dbReference type="Proteomes" id="UP000310708"/>
    </source>
</evidence>
<dbReference type="EMBL" id="SPRC01000011">
    <property type="protein sequence ID" value="TIB81034.1"/>
    <property type="molecule type" value="Genomic_DNA"/>
</dbReference>
<dbReference type="AlphaFoldDB" id="A0A4T0MD87"/>
<dbReference type="EMBL" id="SPRX01000010">
    <property type="protein sequence ID" value="TIC67658.1"/>
    <property type="molecule type" value="Genomic_DNA"/>
</dbReference>
<keyword evidence="1" id="KW-0472">Membrane</keyword>
<name>A0A4T0MD87_9BASI</name>
<keyword evidence="1" id="KW-1133">Transmembrane helix</keyword>
<dbReference type="Proteomes" id="UP000310708">
    <property type="component" value="Unassembled WGS sequence"/>
</dbReference>
<evidence type="ECO:0000313" key="2">
    <source>
        <dbReference type="EMBL" id="TIB81034.1"/>
    </source>
</evidence>
<organism evidence="2 4">
    <name type="scientific">Wallemia mellicola</name>
    <dbReference type="NCBI Taxonomy" id="1708541"/>
    <lineage>
        <taxon>Eukaryota</taxon>
        <taxon>Fungi</taxon>
        <taxon>Dikarya</taxon>
        <taxon>Basidiomycota</taxon>
        <taxon>Wallemiomycotina</taxon>
        <taxon>Wallemiomycetes</taxon>
        <taxon>Wallemiales</taxon>
        <taxon>Wallemiaceae</taxon>
        <taxon>Wallemia</taxon>
    </lineage>
</organism>
<evidence type="ECO:0000313" key="4">
    <source>
        <dbReference type="Proteomes" id="UP000310685"/>
    </source>
</evidence>
<gene>
    <name evidence="3" type="ORF">E3Q01_01196</name>
    <name evidence="2" type="ORF">E3Q22_01504</name>
</gene>
<keyword evidence="1" id="KW-0812">Transmembrane</keyword>
<protein>
    <submittedName>
        <fullName evidence="2">Uncharacterized protein</fullName>
    </submittedName>
</protein>
<evidence type="ECO:0000256" key="1">
    <source>
        <dbReference type="SAM" id="Phobius"/>
    </source>
</evidence>